<protein>
    <submittedName>
        <fullName evidence="1">Uncharacterized protein</fullName>
    </submittedName>
</protein>
<dbReference type="AlphaFoldDB" id="A0A6M3J5N7"/>
<name>A0A6M3J5N7_9ZZZZ</name>
<organism evidence="1">
    <name type="scientific">viral metagenome</name>
    <dbReference type="NCBI Taxonomy" id="1070528"/>
    <lineage>
        <taxon>unclassified sequences</taxon>
        <taxon>metagenomes</taxon>
        <taxon>organismal metagenomes</taxon>
    </lineage>
</organism>
<gene>
    <name evidence="2" type="ORF">MM415A00252_0019</name>
    <name evidence="1" type="ORF">MM415B00400_0024</name>
</gene>
<evidence type="ECO:0000313" key="1">
    <source>
        <dbReference type="EMBL" id="QJA65369.1"/>
    </source>
</evidence>
<reference evidence="1" key="1">
    <citation type="submission" date="2020-03" db="EMBL/GenBank/DDBJ databases">
        <title>The deep terrestrial virosphere.</title>
        <authorList>
            <person name="Holmfeldt K."/>
            <person name="Nilsson E."/>
            <person name="Simone D."/>
            <person name="Lopez-Fernandez M."/>
            <person name="Wu X."/>
            <person name="de Brujin I."/>
            <person name="Lundin D."/>
            <person name="Andersson A."/>
            <person name="Bertilsson S."/>
            <person name="Dopson M."/>
        </authorList>
    </citation>
    <scope>NUCLEOTIDE SEQUENCE</scope>
    <source>
        <strain evidence="2">MM415A00252</strain>
        <strain evidence="1">MM415B00400</strain>
    </source>
</reference>
<sequence>MPGPWEKTMVPLNGKLITAEDPLIIGKNFKTLTNMRYGDASPKTVAGMTEINTTALTTYLKVRSAFHFRKNSESDN</sequence>
<proteinExistence type="predicted"/>
<accession>A0A6M3J5N7</accession>
<evidence type="ECO:0000313" key="2">
    <source>
        <dbReference type="EMBL" id="QJA83798.1"/>
    </source>
</evidence>
<dbReference type="EMBL" id="MT142518">
    <property type="protein sequence ID" value="QJA83798.1"/>
    <property type="molecule type" value="Genomic_DNA"/>
</dbReference>
<dbReference type="EMBL" id="MT141537">
    <property type="protein sequence ID" value="QJA65369.1"/>
    <property type="molecule type" value="Genomic_DNA"/>
</dbReference>